<dbReference type="InterPro" id="IPR001753">
    <property type="entry name" value="Enoyl-CoA_hydra/iso"/>
</dbReference>
<comment type="pathway">
    <text evidence="2">Lipid metabolism; fatty acid beta-oxidation.</text>
</comment>
<dbReference type="Pfam" id="PF00378">
    <property type="entry name" value="ECH_1"/>
    <property type="match status" value="1"/>
</dbReference>
<accession>A0A6J2X680</accession>
<organism evidence="17 18">
    <name type="scientific">Sitophilus oryzae</name>
    <name type="common">Rice weevil</name>
    <name type="synonym">Curculio oryzae</name>
    <dbReference type="NCBI Taxonomy" id="7048"/>
    <lineage>
        <taxon>Eukaryota</taxon>
        <taxon>Metazoa</taxon>
        <taxon>Ecdysozoa</taxon>
        <taxon>Arthropoda</taxon>
        <taxon>Hexapoda</taxon>
        <taxon>Insecta</taxon>
        <taxon>Pterygota</taxon>
        <taxon>Neoptera</taxon>
        <taxon>Endopterygota</taxon>
        <taxon>Coleoptera</taxon>
        <taxon>Polyphaga</taxon>
        <taxon>Cucujiformia</taxon>
        <taxon>Curculionidae</taxon>
        <taxon>Dryophthorinae</taxon>
        <taxon>Sitophilus</taxon>
    </lineage>
</organism>
<evidence type="ECO:0000256" key="2">
    <source>
        <dbReference type="ARBA" id="ARBA00005005"/>
    </source>
</evidence>
<dbReference type="CDD" id="cd06558">
    <property type="entry name" value="crotonase-like"/>
    <property type="match status" value="1"/>
</dbReference>
<dbReference type="OrthoDB" id="1696280at2759"/>
<evidence type="ECO:0000313" key="17">
    <source>
        <dbReference type="Proteomes" id="UP000504635"/>
    </source>
</evidence>
<protein>
    <recommendedName>
        <fullName evidence="15">Enoyl-CoA delta isomerase 1, mitochondrial</fullName>
    </recommendedName>
    <alternativeName>
        <fullName evidence="16">3,2-trans-enoyl-CoA isomerase</fullName>
    </alternativeName>
</protein>
<evidence type="ECO:0000256" key="6">
    <source>
        <dbReference type="ARBA" id="ARBA00022990"/>
    </source>
</evidence>
<dbReference type="KEGG" id="soy:115875245"/>
<dbReference type="PANTHER" id="PTHR11941:SF45">
    <property type="entry name" value="ENOYL-COA DELTA ISOMERASE 1, MITOCHONDRIAL"/>
    <property type="match status" value="1"/>
</dbReference>
<dbReference type="SUPFAM" id="SSF52096">
    <property type="entry name" value="ClpP/crotonase"/>
    <property type="match status" value="1"/>
</dbReference>
<evidence type="ECO:0000256" key="3">
    <source>
        <dbReference type="ARBA" id="ARBA00011233"/>
    </source>
</evidence>
<dbReference type="GO" id="GO:0006635">
    <property type="term" value="P:fatty acid beta-oxidation"/>
    <property type="evidence" value="ECO:0007669"/>
    <property type="project" value="TreeGrafter"/>
</dbReference>
<evidence type="ECO:0000256" key="13">
    <source>
        <dbReference type="ARBA" id="ARBA00052542"/>
    </source>
</evidence>
<evidence type="ECO:0000256" key="16">
    <source>
        <dbReference type="ARBA" id="ARBA00083575"/>
    </source>
</evidence>
<proteinExistence type="predicted"/>
<keyword evidence="9" id="KW-0413">Isomerase</keyword>
<evidence type="ECO:0000256" key="8">
    <source>
        <dbReference type="ARBA" id="ARBA00023128"/>
    </source>
</evidence>
<comment type="function">
    <text evidence="14">Key enzyme of fatty acid beta-oxidation. Able to isomerize both 3-cis (3Z) and 3-trans (3E) double bonds into the 2-trans (2E) form in a range of enoyl-CoA species, with a preference for (3Z)-enoyl-CoAs over (3E)-enoyl-CoAs. The catalytic efficiency of this enzyme is not affected by the fatty acyl chain length.</text>
</comment>
<comment type="subunit">
    <text evidence="3">Homotrimer.</text>
</comment>
<dbReference type="GeneID" id="115875245"/>
<reference evidence="18" key="1">
    <citation type="submission" date="2025-08" db="UniProtKB">
        <authorList>
            <consortium name="RefSeq"/>
        </authorList>
    </citation>
    <scope>IDENTIFICATION</scope>
    <source>
        <tissue evidence="18">Gonads</tissue>
    </source>
</reference>
<dbReference type="FunCoup" id="A0A6J2X680">
    <property type="interactions" value="1242"/>
</dbReference>
<sequence>MALRSLTKFNFVRQGARSLSSTASLVSVEVNDKTGIATVTLQRPPVNSLNLELLSDIRYNLTELGKNKSRGAIITSAFKTFSAGLDITEMYKPDIERASKFWNTLQDVYEVLYGSAYPTVAVINGPAPAGGCLLSMCCEYRVMVPNSIIGLNETQLGIVAPPWFASTMENIIGKRQTELALTTGRLFSTDEALKVGLIDEVVQDKDEGLQKANAFLGKFARISPFARNVSKQTIRGETLKRMSKDRENDLKRFIQVITQDAVQKGLGLYIESLKKK</sequence>
<evidence type="ECO:0000256" key="15">
    <source>
        <dbReference type="ARBA" id="ARBA00068317"/>
    </source>
</evidence>
<name>A0A6J2X680_SITOR</name>
<dbReference type="Proteomes" id="UP000504635">
    <property type="component" value="Unplaced"/>
</dbReference>
<comment type="subcellular location">
    <subcellularLocation>
        <location evidence="1">Mitochondrion matrix</location>
    </subcellularLocation>
</comment>
<keyword evidence="4" id="KW-0276">Fatty acid metabolism</keyword>
<evidence type="ECO:0000256" key="1">
    <source>
        <dbReference type="ARBA" id="ARBA00004305"/>
    </source>
</evidence>
<keyword evidence="17" id="KW-1185">Reference proteome</keyword>
<comment type="catalytic activity">
    <reaction evidence="10">
        <text>(3Z)-decenoyl-CoA = (2E)-decenoyl-CoA</text>
        <dbReference type="Rhea" id="RHEA:77195"/>
        <dbReference type="ChEBI" id="CHEBI:61406"/>
        <dbReference type="ChEBI" id="CHEBI:195601"/>
    </reaction>
    <physiologicalReaction direction="left-to-right" evidence="10">
        <dbReference type="Rhea" id="RHEA:77196"/>
    </physiologicalReaction>
</comment>
<dbReference type="GO" id="GO:0004165">
    <property type="term" value="F:delta(3)-delta(2)-enoyl-CoA isomerase activity"/>
    <property type="evidence" value="ECO:0007669"/>
    <property type="project" value="UniProtKB-EC"/>
</dbReference>
<evidence type="ECO:0000313" key="18">
    <source>
        <dbReference type="RefSeq" id="XP_030746525.1"/>
    </source>
</evidence>
<evidence type="ECO:0000256" key="9">
    <source>
        <dbReference type="ARBA" id="ARBA00023235"/>
    </source>
</evidence>
<dbReference type="Gene3D" id="3.90.226.10">
    <property type="entry name" value="2-enoyl-CoA Hydratase, Chain A, domain 1"/>
    <property type="match status" value="1"/>
</dbReference>
<evidence type="ECO:0000256" key="7">
    <source>
        <dbReference type="ARBA" id="ARBA00023098"/>
    </source>
</evidence>
<dbReference type="Gene3D" id="6.10.250.170">
    <property type="match status" value="1"/>
</dbReference>
<comment type="catalytic activity">
    <reaction evidence="12">
        <text>(3Z)-dodecenoyl-CoA = (2E)-dodecenoyl-CoA</text>
        <dbReference type="Rhea" id="RHEA:23716"/>
        <dbReference type="ChEBI" id="CHEBI:57330"/>
        <dbReference type="ChEBI" id="CHEBI:58543"/>
        <dbReference type="EC" id="5.3.3.8"/>
    </reaction>
    <physiologicalReaction direction="left-to-right" evidence="12">
        <dbReference type="Rhea" id="RHEA:23717"/>
    </physiologicalReaction>
</comment>
<dbReference type="InterPro" id="IPR029045">
    <property type="entry name" value="ClpP/crotonase-like_dom_sf"/>
</dbReference>
<evidence type="ECO:0000256" key="10">
    <source>
        <dbReference type="ARBA" id="ARBA00050938"/>
    </source>
</evidence>
<evidence type="ECO:0000256" key="11">
    <source>
        <dbReference type="ARBA" id="ARBA00051293"/>
    </source>
</evidence>
<gene>
    <name evidence="18" type="primary">LOC115875245</name>
</gene>
<dbReference type="FunFam" id="3.90.226.10:FF:000034">
    <property type="entry name" value="Enoyl-CoA delta isomerase 1"/>
    <property type="match status" value="1"/>
</dbReference>
<dbReference type="AlphaFoldDB" id="A0A6J2X680"/>
<evidence type="ECO:0000256" key="5">
    <source>
        <dbReference type="ARBA" id="ARBA00022946"/>
    </source>
</evidence>
<dbReference type="RefSeq" id="XP_030746525.1">
    <property type="nucleotide sequence ID" value="XM_030890665.1"/>
</dbReference>
<comment type="catalytic activity">
    <reaction evidence="11">
        <text>(2E)-tetradecenoyl-CoA = (3Z)-tetradecenoyl-CoA</text>
        <dbReference type="Rhea" id="RHEA:29847"/>
        <dbReference type="ChEBI" id="CHEBI:61405"/>
        <dbReference type="ChEBI" id="CHEBI:61968"/>
    </reaction>
    <physiologicalReaction direction="right-to-left" evidence="11">
        <dbReference type="Rhea" id="RHEA:29849"/>
    </physiologicalReaction>
</comment>
<dbReference type="GO" id="GO:0005759">
    <property type="term" value="C:mitochondrial matrix"/>
    <property type="evidence" value="ECO:0007669"/>
    <property type="project" value="UniProtKB-SubCell"/>
</dbReference>
<dbReference type="PANTHER" id="PTHR11941">
    <property type="entry name" value="ENOYL-COA HYDRATASE-RELATED"/>
    <property type="match status" value="1"/>
</dbReference>
<evidence type="ECO:0000256" key="12">
    <source>
        <dbReference type="ARBA" id="ARBA00052376"/>
    </source>
</evidence>
<dbReference type="InParanoid" id="A0A6J2X680"/>
<keyword evidence="5" id="KW-0809">Transit peptide</keyword>
<comment type="catalytic activity">
    <reaction evidence="13">
        <text>(3Z)-octenoyl-CoA = (2E)-octenoyl-CoA</text>
        <dbReference type="Rhea" id="RHEA:46044"/>
        <dbReference type="ChEBI" id="CHEBI:62242"/>
        <dbReference type="ChEBI" id="CHEBI:85640"/>
    </reaction>
    <physiologicalReaction direction="left-to-right" evidence="13">
        <dbReference type="Rhea" id="RHEA:46045"/>
    </physiologicalReaction>
</comment>
<evidence type="ECO:0000256" key="4">
    <source>
        <dbReference type="ARBA" id="ARBA00022832"/>
    </source>
</evidence>
<keyword evidence="8" id="KW-0496">Mitochondrion</keyword>
<keyword evidence="7" id="KW-0443">Lipid metabolism</keyword>
<keyword evidence="6" id="KW-0007">Acetylation</keyword>
<evidence type="ECO:0000256" key="14">
    <source>
        <dbReference type="ARBA" id="ARBA00056147"/>
    </source>
</evidence>